<dbReference type="PANTHER" id="PTHR12110">
    <property type="entry name" value="HYDROXYPYRUVATE ISOMERASE"/>
    <property type="match status" value="1"/>
</dbReference>
<keyword evidence="4" id="KW-1185">Reference proteome</keyword>
<gene>
    <name evidence="3" type="ORF">GCM10023187_57450</name>
</gene>
<dbReference type="Gene3D" id="3.20.20.150">
    <property type="entry name" value="Divalent-metal-dependent TIM barrel enzymes"/>
    <property type="match status" value="1"/>
</dbReference>
<evidence type="ECO:0000256" key="1">
    <source>
        <dbReference type="SAM" id="SignalP"/>
    </source>
</evidence>
<dbReference type="Pfam" id="PF01261">
    <property type="entry name" value="AP_endonuc_2"/>
    <property type="match status" value="1"/>
</dbReference>
<dbReference type="InterPro" id="IPR013022">
    <property type="entry name" value="Xyl_isomerase-like_TIM-brl"/>
</dbReference>
<keyword evidence="1" id="KW-0732">Signal</keyword>
<proteinExistence type="predicted"/>
<dbReference type="PANTHER" id="PTHR12110:SF21">
    <property type="entry name" value="XYLOSE ISOMERASE-LIKE TIM BARREL DOMAIN-CONTAINING PROTEIN"/>
    <property type="match status" value="1"/>
</dbReference>
<dbReference type="EMBL" id="BAABHB010000028">
    <property type="protein sequence ID" value="GAA4421520.1"/>
    <property type="molecule type" value="Genomic_DNA"/>
</dbReference>
<evidence type="ECO:0000313" key="4">
    <source>
        <dbReference type="Proteomes" id="UP001500936"/>
    </source>
</evidence>
<reference evidence="4" key="1">
    <citation type="journal article" date="2019" name="Int. J. Syst. Evol. Microbiol.">
        <title>The Global Catalogue of Microorganisms (GCM) 10K type strain sequencing project: providing services to taxonomists for standard genome sequencing and annotation.</title>
        <authorList>
            <consortium name="The Broad Institute Genomics Platform"/>
            <consortium name="The Broad Institute Genome Sequencing Center for Infectious Disease"/>
            <person name="Wu L."/>
            <person name="Ma J."/>
        </authorList>
    </citation>
    <scope>NUCLEOTIDE SEQUENCE [LARGE SCALE GENOMIC DNA]</scope>
    <source>
        <strain evidence="4">JCM 17925</strain>
    </source>
</reference>
<evidence type="ECO:0000313" key="3">
    <source>
        <dbReference type="EMBL" id="GAA4421520.1"/>
    </source>
</evidence>
<dbReference type="InterPro" id="IPR050312">
    <property type="entry name" value="IolE/XylAMocC-like"/>
</dbReference>
<feature type="chain" id="PRO_5046414615" description="Xylose isomerase-like TIM barrel domain-containing protein" evidence="1">
    <location>
        <begin position="30"/>
        <end position="294"/>
    </location>
</feature>
<feature type="signal peptide" evidence="1">
    <location>
        <begin position="1"/>
        <end position="29"/>
    </location>
</feature>
<dbReference type="SUPFAM" id="SSF51658">
    <property type="entry name" value="Xylose isomerase-like"/>
    <property type="match status" value="1"/>
</dbReference>
<organism evidence="3 4">
    <name type="scientific">Nibrella viscosa</name>
    <dbReference type="NCBI Taxonomy" id="1084524"/>
    <lineage>
        <taxon>Bacteria</taxon>
        <taxon>Pseudomonadati</taxon>
        <taxon>Bacteroidota</taxon>
        <taxon>Cytophagia</taxon>
        <taxon>Cytophagales</taxon>
        <taxon>Spirosomataceae</taxon>
        <taxon>Nibrella</taxon>
    </lineage>
</organism>
<dbReference type="Proteomes" id="UP001500936">
    <property type="component" value="Unassembled WGS sequence"/>
</dbReference>
<dbReference type="InterPro" id="IPR036237">
    <property type="entry name" value="Xyl_isomerase-like_sf"/>
</dbReference>
<accession>A0ABP8L3M7</accession>
<comment type="caution">
    <text evidence="3">The sequence shown here is derived from an EMBL/GenBank/DDBJ whole genome shotgun (WGS) entry which is preliminary data.</text>
</comment>
<feature type="domain" description="Xylose isomerase-like TIM barrel" evidence="2">
    <location>
        <begin position="59"/>
        <end position="272"/>
    </location>
</feature>
<evidence type="ECO:0000259" key="2">
    <source>
        <dbReference type="Pfam" id="PF01261"/>
    </source>
</evidence>
<sequence>MMVVIDRKTFLQELSLLTGVSLLSASALAHEPALKKPTIKLGLVTYLWGKDWDLPTLLKNCADTGMQGVELRVDHAHTVTPELTAAQRLAVKQRFADSPVQLVGFGTNQQFDFVDHDRVRASIERTKEFIRLSADVGGSGVKVKPNGLHKEVPVEKTLSQIGEALNELARYGADFGQQIRLEVHGEETQELPMIRRIMDVASHPNATICWNCNPQDLNGKGFTYNFDLVKDRFGATCHVRELDRTDYPYTELLTNLVTMKYNGWVLLECHTNPTDKIASMKAQRAVFDRMIRKI</sequence>
<name>A0ABP8L3M7_9BACT</name>
<protein>
    <recommendedName>
        <fullName evidence="2">Xylose isomerase-like TIM barrel domain-containing protein</fullName>
    </recommendedName>
</protein>